<dbReference type="GO" id="GO:0008168">
    <property type="term" value="F:methyltransferase activity"/>
    <property type="evidence" value="ECO:0007669"/>
    <property type="project" value="InterPro"/>
</dbReference>
<organism evidence="2 3">
    <name type="scientific">Penicillium coprophilum</name>
    <dbReference type="NCBI Taxonomy" id="36646"/>
    <lineage>
        <taxon>Eukaryota</taxon>
        <taxon>Fungi</taxon>
        <taxon>Dikarya</taxon>
        <taxon>Ascomycota</taxon>
        <taxon>Pezizomycotina</taxon>
        <taxon>Eurotiomycetes</taxon>
        <taxon>Eurotiomycetidae</taxon>
        <taxon>Eurotiales</taxon>
        <taxon>Aspergillaceae</taxon>
        <taxon>Penicillium</taxon>
    </lineage>
</organism>
<evidence type="ECO:0000313" key="2">
    <source>
        <dbReference type="EMBL" id="OQE44233.1"/>
    </source>
</evidence>
<comment type="caution">
    <text evidence="2">The sequence shown here is derived from an EMBL/GenBank/DDBJ whole genome shotgun (WGS) entry which is preliminary data.</text>
</comment>
<evidence type="ECO:0000259" key="1">
    <source>
        <dbReference type="Pfam" id="PF01728"/>
    </source>
</evidence>
<dbReference type="InterPro" id="IPR029063">
    <property type="entry name" value="SAM-dependent_MTases_sf"/>
</dbReference>
<sequence>MTLVVGRGLAITTGVFKLKTACPHVLDLCMAPGGFSTTAKRELPESIIDAITLPLETGGYEVMADNICRHIKYADITMYSKEMIPDGHIPASHPDSEKFETSRPYVENKYDIVICGGAVAKAHPIERYRSDCEGSRLTVSQLVFAMNRLKTGGSIVLLLHHVESWNTVCILYAFNKFSDIQLYKHPKCHAIKSSFYLVAKNIDLHHENAIISLSYWKDLWRYLTFKEFEDLPSPPPSFCRSEDDFIRGVLSEFGTRLLELARPVWKKQAKALSRSSFIRPTPGRP</sequence>
<keyword evidence="3" id="KW-1185">Reference proteome</keyword>
<name>A0A1V6V199_9EURO</name>
<evidence type="ECO:0000313" key="3">
    <source>
        <dbReference type="Proteomes" id="UP000191500"/>
    </source>
</evidence>
<protein>
    <recommendedName>
        <fullName evidence="1">Ribosomal RNA methyltransferase FtsJ domain-containing protein</fullName>
    </recommendedName>
</protein>
<dbReference type="SUPFAM" id="SSF53335">
    <property type="entry name" value="S-adenosyl-L-methionine-dependent methyltransferases"/>
    <property type="match status" value="1"/>
</dbReference>
<dbReference type="Proteomes" id="UP000191500">
    <property type="component" value="Unassembled WGS sequence"/>
</dbReference>
<gene>
    <name evidence="2" type="ORF">PENCOP_c002G07296</name>
</gene>
<dbReference type="InterPro" id="IPR002877">
    <property type="entry name" value="RNA_MeTrfase_FtsJ_dom"/>
</dbReference>
<dbReference type="AlphaFoldDB" id="A0A1V6V199"/>
<feature type="domain" description="Ribosomal RNA methyltransferase FtsJ" evidence="1">
    <location>
        <begin position="19"/>
        <end position="201"/>
    </location>
</feature>
<accession>A0A1V6V199</accession>
<dbReference type="GO" id="GO:0032259">
    <property type="term" value="P:methylation"/>
    <property type="evidence" value="ECO:0007669"/>
    <property type="project" value="InterPro"/>
</dbReference>
<dbReference type="EMBL" id="MDDG01000002">
    <property type="protein sequence ID" value="OQE44233.1"/>
    <property type="molecule type" value="Genomic_DNA"/>
</dbReference>
<reference evidence="3" key="1">
    <citation type="journal article" date="2017" name="Nat. Microbiol.">
        <title>Global analysis of biosynthetic gene clusters reveals vast potential of secondary metabolite production in Penicillium species.</title>
        <authorList>
            <person name="Nielsen J.C."/>
            <person name="Grijseels S."/>
            <person name="Prigent S."/>
            <person name="Ji B."/>
            <person name="Dainat J."/>
            <person name="Nielsen K.F."/>
            <person name="Frisvad J.C."/>
            <person name="Workman M."/>
            <person name="Nielsen J."/>
        </authorList>
    </citation>
    <scope>NUCLEOTIDE SEQUENCE [LARGE SCALE GENOMIC DNA]</scope>
    <source>
        <strain evidence="3">IBT 31321</strain>
    </source>
</reference>
<dbReference type="Pfam" id="PF01728">
    <property type="entry name" value="FtsJ"/>
    <property type="match status" value="1"/>
</dbReference>
<proteinExistence type="predicted"/>
<dbReference type="Gene3D" id="3.40.50.150">
    <property type="entry name" value="Vaccinia Virus protein VP39"/>
    <property type="match status" value="1"/>
</dbReference>